<protein>
    <submittedName>
        <fullName evidence="5">GntG family PLP-dependent aldolase</fullName>
    </submittedName>
</protein>
<dbReference type="SUPFAM" id="SSF53383">
    <property type="entry name" value="PLP-dependent transferases"/>
    <property type="match status" value="1"/>
</dbReference>
<accession>A0ABT8F1E4</accession>
<dbReference type="InterPro" id="IPR001597">
    <property type="entry name" value="ArAA_b-elim_lyase/Thr_aldolase"/>
</dbReference>
<keyword evidence="3" id="KW-0663">Pyridoxal phosphate</keyword>
<name>A0ABT8F1E4_9BACT</name>
<organism evidence="5 6">
    <name type="scientific">Shiella aurantiaca</name>
    <dbReference type="NCBI Taxonomy" id="3058365"/>
    <lineage>
        <taxon>Bacteria</taxon>
        <taxon>Pseudomonadati</taxon>
        <taxon>Bacteroidota</taxon>
        <taxon>Cytophagia</taxon>
        <taxon>Cytophagales</taxon>
        <taxon>Shiellaceae</taxon>
        <taxon>Shiella</taxon>
    </lineage>
</organism>
<comment type="caution">
    <text evidence="5">The sequence shown here is derived from an EMBL/GenBank/DDBJ whole genome shotgun (WGS) entry which is preliminary data.</text>
</comment>
<evidence type="ECO:0000256" key="1">
    <source>
        <dbReference type="ARBA" id="ARBA00001933"/>
    </source>
</evidence>
<dbReference type="InterPro" id="IPR015422">
    <property type="entry name" value="PyrdxlP-dep_Trfase_small"/>
</dbReference>
<dbReference type="PANTHER" id="PTHR48097:SF9">
    <property type="entry name" value="L-THREONINE ALDOLASE"/>
    <property type="match status" value="1"/>
</dbReference>
<dbReference type="CDD" id="cd06502">
    <property type="entry name" value="TA_like"/>
    <property type="match status" value="1"/>
</dbReference>
<dbReference type="EMBL" id="JAUHJS010000001">
    <property type="protein sequence ID" value="MDN4164225.1"/>
    <property type="molecule type" value="Genomic_DNA"/>
</dbReference>
<dbReference type="NCBIfam" id="NF041359">
    <property type="entry name" value="GntG_guanitoxin"/>
    <property type="match status" value="1"/>
</dbReference>
<evidence type="ECO:0000313" key="5">
    <source>
        <dbReference type="EMBL" id="MDN4164225.1"/>
    </source>
</evidence>
<evidence type="ECO:0000259" key="4">
    <source>
        <dbReference type="Pfam" id="PF01212"/>
    </source>
</evidence>
<evidence type="ECO:0000256" key="3">
    <source>
        <dbReference type="ARBA" id="ARBA00022898"/>
    </source>
</evidence>
<evidence type="ECO:0000256" key="2">
    <source>
        <dbReference type="ARBA" id="ARBA00006966"/>
    </source>
</evidence>
<comment type="cofactor">
    <cofactor evidence="1">
        <name>pyridoxal 5'-phosphate</name>
        <dbReference type="ChEBI" id="CHEBI:597326"/>
    </cofactor>
</comment>
<comment type="similarity">
    <text evidence="2">Belongs to the threonine aldolase family.</text>
</comment>
<proteinExistence type="inferred from homology"/>
<evidence type="ECO:0000313" key="6">
    <source>
        <dbReference type="Proteomes" id="UP001168552"/>
    </source>
</evidence>
<keyword evidence="6" id="KW-1185">Reference proteome</keyword>
<dbReference type="Gene3D" id="3.90.1150.10">
    <property type="entry name" value="Aspartate Aminotransferase, domain 1"/>
    <property type="match status" value="1"/>
</dbReference>
<gene>
    <name evidence="5" type="ORF">QWY31_01865</name>
</gene>
<dbReference type="InterPro" id="IPR015424">
    <property type="entry name" value="PyrdxlP-dep_Trfase"/>
</dbReference>
<dbReference type="Proteomes" id="UP001168552">
    <property type="component" value="Unassembled WGS sequence"/>
</dbReference>
<dbReference type="InterPro" id="IPR015421">
    <property type="entry name" value="PyrdxlP-dep_Trfase_major"/>
</dbReference>
<reference evidence="5" key="1">
    <citation type="submission" date="2023-06" db="EMBL/GenBank/DDBJ databases">
        <title>Cytophagales bacterium Strain LB-30, isolated from soil.</title>
        <authorList>
            <person name="Liu B."/>
        </authorList>
    </citation>
    <scope>NUCLEOTIDE SEQUENCE</scope>
    <source>
        <strain evidence="5">LB-30</strain>
    </source>
</reference>
<dbReference type="PIRSF" id="PIRSF017617">
    <property type="entry name" value="Thr_aldolase"/>
    <property type="match status" value="1"/>
</dbReference>
<dbReference type="Gene3D" id="3.40.640.10">
    <property type="entry name" value="Type I PLP-dependent aspartate aminotransferase-like (Major domain)"/>
    <property type="match status" value="1"/>
</dbReference>
<dbReference type="InterPro" id="IPR023603">
    <property type="entry name" value="Low_specificity_L-TA-like"/>
</dbReference>
<sequence length="340" mass="36841">MNLIDYRSDTVTLPTEGMKEAMMQAPLGDDVLGEDPSVKALEEYAATLFGKEAALFCPSGTMTNQIAIRLHTQPQQEVICDKRSHIYLYEGGGIAYNSFCSVKLLDGDRGRITAEMVSDAINNPNDIHFPISRLVSVENTMNKGGGAIYSLKELEKIKAVCQAHQLKFHLDGARLFNALVATGESPATHGALFDTLSICLSKGLGAPVGSLLLGTKADMQQAKRIRKVMGGGMRQAGMLAAAGLYALQHQVERLAEDHARAKLLGDCLRACAYVEDVLPIDTNIVIFSVGKRLATEVVEKLKSHGILAVAFGKHEIRLVTHLHISDEAIAQTIKTLPTLY</sequence>
<feature type="domain" description="Aromatic amino acid beta-eliminating lyase/threonine aldolase" evidence="4">
    <location>
        <begin position="5"/>
        <end position="287"/>
    </location>
</feature>
<dbReference type="RefSeq" id="WP_320002751.1">
    <property type="nucleotide sequence ID" value="NZ_JAUHJS010000001.1"/>
</dbReference>
<dbReference type="PANTHER" id="PTHR48097">
    <property type="entry name" value="L-THREONINE ALDOLASE-RELATED"/>
    <property type="match status" value="1"/>
</dbReference>
<dbReference type="Pfam" id="PF01212">
    <property type="entry name" value="Beta_elim_lyase"/>
    <property type="match status" value="1"/>
</dbReference>